<feature type="repeat" description="WD" evidence="3">
    <location>
        <begin position="595"/>
        <end position="636"/>
    </location>
</feature>
<evidence type="ECO:0000313" key="5">
    <source>
        <dbReference type="EMBL" id="MEP0867380.1"/>
    </source>
</evidence>
<dbReference type="Pfam" id="PF25173">
    <property type="entry name" value="Beta-prop_WDR3_1st"/>
    <property type="match status" value="1"/>
</dbReference>
<dbReference type="PROSITE" id="PS50082">
    <property type="entry name" value="WD_REPEATS_2"/>
    <property type="match status" value="7"/>
</dbReference>
<dbReference type="InterPro" id="IPR015943">
    <property type="entry name" value="WD40/YVTN_repeat-like_dom_sf"/>
</dbReference>
<dbReference type="SUPFAM" id="SSF50978">
    <property type="entry name" value="WD40 repeat-like"/>
    <property type="match status" value="1"/>
</dbReference>
<dbReference type="CDD" id="cd14014">
    <property type="entry name" value="STKc_PknB_like"/>
    <property type="match status" value="1"/>
</dbReference>
<dbReference type="InterPro" id="IPR011009">
    <property type="entry name" value="Kinase-like_dom_sf"/>
</dbReference>
<dbReference type="CDD" id="cd00200">
    <property type="entry name" value="WD40"/>
    <property type="match status" value="1"/>
</dbReference>
<dbReference type="InterPro" id="IPR036322">
    <property type="entry name" value="WD40_repeat_dom_sf"/>
</dbReference>
<dbReference type="NCBIfam" id="NF045510">
    <property type="entry name" value="4Cys_prefix_kin"/>
    <property type="match status" value="1"/>
</dbReference>
<dbReference type="InterPro" id="IPR001680">
    <property type="entry name" value="WD40_rpt"/>
</dbReference>
<dbReference type="EMBL" id="JAMPKK010000068">
    <property type="protein sequence ID" value="MEP0867380.1"/>
    <property type="molecule type" value="Genomic_DNA"/>
</dbReference>
<keyword evidence="2" id="KW-0677">Repeat</keyword>
<dbReference type="PROSITE" id="PS00678">
    <property type="entry name" value="WD_REPEATS_1"/>
    <property type="match status" value="5"/>
</dbReference>
<dbReference type="InterPro" id="IPR050349">
    <property type="entry name" value="WD_LIS1/nudF_dynein_reg"/>
</dbReference>
<dbReference type="SMART" id="SM00320">
    <property type="entry name" value="WD40"/>
    <property type="match status" value="7"/>
</dbReference>
<accession>A0ABV0JVZ0</accession>
<feature type="repeat" description="WD" evidence="3">
    <location>
        <begin position="637"/>
        <end position="672"/>
    </location>
</feature>
<dbReference type="PROSITE" id="PS00108">
    <property type="entry name" value="PROTEIN_KINASE_ST"/>
    <property type="match status" value="1"/>
</dbReference>
<dbReference type="Proteomes" id="UP001442494">
    <property type="component" value="Unassembled WGS sequence"/>
</dbReference>
<dbReference type="PANTHER" id="PTHR44129">
    <property type="entry name" value="WD REPEAT-CONTAINING PROTEIN POP1"/>
    <property type="match status" value="1"/>
</dbReference>
<dbReference type="Gene3D" id="3.30.200.20">
    <property type="entry name" value="Phosphorylase Kinase, domain 1"/>
    <property type="match status" value="1"/>
</dbReference>
<reference evidence="5 6" key="1">
    <citation type="submission" date="2022-04" db="EMBL/GenBank/DDBJ databases">
        <title>Positive selection, recombination, and allopatry shape intraspecific diversity of widespread and dominant cyanobacteria.</title>
        <authorList>
            <person name="Wei J."/>
            <person name="Shu W."/>
            <person name="Hu C."/>
        </authorList>
    </citation>
    <scope>NUCLEOTIDE SEQUENCE [LARGE SCALE GENOMIC DNA]</scope>
    <source>
        <strain evidence="5 6">GB2-A5</strain>
    </source>
</reference>
<dbReference type="Gene3D" id="1.10.510.10">
    <property type="entry name" value="Transferase(Phosphotransferase) domain 1"/>
    <property type="match status" value="1"/>
</dbReference>
<dbReference type="PROSITE" id="PS50011">
    <property type="entry name" value="PROTEIN_KINASE_DOM"/>
    <property type="match status" value="1"/>
</dbReference>
<evidence type="ECO:0000256" key="3">
    <source>
        <dbReference type="PROSITE-ProRule" id="PRU00221"/>
    </source>
</evidence>
<feature type="repeat" description="WD" evidence="3">
    <location>
        <begin position="553"/>
        <end position="594"/>
    </location>
</feature>
<feature type="repeat" description="WD" evidence="3">
    <location>
        <begin position="511"/>
        <end position="552"/>
    </location>
</feature>
<sequence length="672" mass="73960">MSYCINPFCPKPNDPANANNRICRNCGSELLLQGRYQVMRLLSDNSGFGNIYEAYEGAAPQILKILKQEHNKNPKIVELFQQEADVLSQLNHPGIPKMEPDGYFQFYPRNCKEPVHCIIMEKIDGLNLKQWMKQQGDCPISQQLALNWLKQLAQILHIVHQKNYFHRDIKPANIMMRSTGHLVLIDFGTAREMTYTYLAEVGGAGRVTKISSAGYTPPEQEKGHAVPQSDFYALGRTFVYLLTGKQATDHAIYEPLTDQFHWRRHAPDILPQLADLIDKLMARTAAARHKNTQEILDDIDKISRQLSGNKLYANHLMGIGAVSSRFLSWKSPNSPTKIGQTDKNKWLVGGAIAIAIGLGAYGISQYNPASPKTIPYENLSVARTFSGHTSHVNSLNISPDGEILASGSADKTIKIWDRYTGKIIRTINGHDSYINSIAIHPDGKTLASGSADKTVKIWNISTSKEIRRLEGHSAPVNSVAISNDWQTLVSGSADKTIKIWNISTGENIRTLTGNSQPINSVAISPDGQILASGNADKTIKIWDMSTGKNLHTLTGHSQPINSVAISSDGQILASGSADKTIKIWDMSTGKNLRTLSGHFSYINAIVISPDGQTLVSGSVDKTIKIWNIPTGELIRNLTGHSGWVKSIAISADGQIIASGSFDKTIKIWQVPR</sequence>
<dbReference type="SUPFAM" id="SSF56112">
    <property type="entry name" value="Protein kinase-like (PK-like)"/>
    <property type="match status" value="1"/>
</dbReference>
<dbReference type="Gene3D" id="2.130.10.10">
    <property type="entry name" value="YVTN repeat-like/Quinoprotein amine dehydrogenase"/>
    <property type="match status" value="4"/>
</dbReference>
<dbReference type="PROSITE" id="PS50294">
    <property type="entry name" value="WD_REPEATS_REGION"/>
    <property type="match status" value="7"/>
</dbReference>
<dbReference type="InterPro" id="IPR000719">
    <property type="entry name" value="Prot_kinase_dom"/>
</dbReference>
<comment type="caution">
    <text evidence="5">The sequence shown here is derived from an EMBL/GenBank/DDBJ whole genome shotgun (WGS) entry which is preliminary data.</text>
</comment>
<dbReference type="PRINTS" id="PR00320">
    <property type="entry name" value="GPROTEINBRPT"/>
</dbReference>
<proteinExistence type="predicted"/>
<organism evidence="5 6">
    <name type="scientific">Funiculus sociatus GB2-A5</name>
    <dbReference type="NCBI Taxonomy" id="2933946"/>
    <lineage>
        <taxon>Bacteria</taxon>
        <taxon>Bacillati</taxon>
        <taxon>Cyanobacteriota</taxon>
        <taxon>Cyanophyceae</taxon>
        <taxon>Coleofasciculales</taxon>
        <taxon>Coleofasciculaceae</taxon>
        <taxon>Funiculus</taxon>
    </lineage>
</organism>
<dbReference type="InterPro" id="IPR008271">
    <property type="entry name" value="Ser/Thr_kinase_AS"/>
</dbReference>
<dbReference type="InterPro" id="IPR019775">
    <property type="entry name" value="WD40_repeat_CS"/>
</dbReference>
<dbReference type="GO" id="GO:0004674">
    <property type="term" value="F:protein serine/threonine kinase activity"/>
    <property type="evidence" value="ECO:0007669"/>
    <property type="project" value="UniProtKB-KW"/>
</dbReference>
<keyword evidence="5" id="KW-0723">Serine/threonine-protein kinase</keyword>
<dbReference type="InterPro" id="IPR020472">
    <property type="entry name" value="WD40_PAC1"/>
</dbReference>
<keyword evidence="6" id="KW-1185">Reference proteome</keyword>
<evidence type="ECO:0000313" key="6">
    <source>
        <dbReference type="Proteomes" id="UP001442494"/>
    </source>
</evidence>
<evidence type="ECO:0000259" key="4">
    <source>
        <dbReference type="PROSITE" id="PS50011"/>
    </source>
</evidence>
<keyword evidence="5" id="KW-0418">Kinase</keyword>
<feature type="repeat" description="WD" evidence="3">
    <location>
        <begin position="427"/>
        <end position="468"/>
    </location>
</feature>
<keyword evidence="1 3" id="KW-0853">WD repeat</keyword>
<gene>
    <name evidence="5" type="ORF">NDI37_23295</name>
</gene>
<dbReference type="Pfam" id="PF00069">
    <property type="entry name" value="Pkinase"/>
    <property type="match status" value="1"/>
</dbReference>
<feature type="repeat" description="WD" evidence="3">
    <location>
        <begin position="469"/>
        <end position="510"/>
    </location>
</feature>
<feature type="repeat" description="WD" evidence="3">
    <location>
        <begin position="385"/>
        <end position="426"/>
    </location>
</feature>
<keyword evidence="5" id="KW-0808">Transferase</keyword>
<dbReference type="SMART" id="SM00220">
    <property type="entry name" value="S_TKc"/>
    <property type="match status" value="1"/>
</dbReference>
<name>A0ABV0JVZ0_9CYAN</name>
<feature type="domain" description="Protein kinase" evidence="4">
    <location>
        <begin position="37"/>
        <end position="327"/>
    </location>
</feature>
<dbReference type="RefSeq" id="WP_190417541.1">
    <property type="nucleotide sequence ID" value="NZ_JAMPKK010000068.1"/>
</dbReference>
<dbReference type="Pfam" id="PF00400">
    <property type="entry name" value="WD40"/>
    <property type="match status" value="2"/>
</dbReference>
<evidence type="ECO:0000256" key="2">
    <source>
        <dbReference type="ARBA" id="ARBA00022737"/>
    </source>
</evidence>
<evidence type="ECO:0000256" key="1">
    <source>
        <dbReference type="ARBA" id="ARBA00022574"/>
    </source>
</evidence>
<protein>
    <submittedName>
        <fullName evidence="5">Serine/threonine protein kinase</fullName>
    </submittedName>
</protein>